<organism evidence="1">
    <name type="scientific">marine sediment metagenome</name>
    <dbReference type="NCBI Taxonomy" id="412755"/>
    <lineage>
        <taxon>unclassified sequences</taxon>
        <taxon>metagenomes</taxon>
        <taxon>ecological metagenomes</taxon>
    </lineage>
</organism>
<evidence type="ECO:0000313" key="1">
    <source>
        <dbReference type="EMBL" id="GAI63056.1"/>
    </source>
</evidence>
<sequence length="123" mass="14503">MRLKSEHDRKRIPYVQDEAIELASDPRSYYDYLCIIRFVLPRIIFEKLGLPMPLKWHRDDRQICSEAVYEVFHRAKLVDILFPYCTPPLPGDFVTDSVLLEQKWLGILSEDLVSLQGHAKERT</sequence>
<reference evidence="1" key="1">
    <citation type="journal article" date="2014" name="Front. Microbiol.">
        <title>High frequency of phylogenetically diverse reductive dehalogenase-homologous genes in deep subseafloor sedimentary metagenomes.</title>
        <authorList>
            <person name="Kawai M."/>
            <person name="Futagami T."/>
            <person name="Toyoda A."/>
            <person name="Takaki Y."/>
            <person name="Nishi S."/>
            <person name="Hori S."/>
            <person name="Arai W."/>
            <person name="Tsubouchi T."/>
            <person name="Morono Y."/>
            <person name="Uchiyama I."/>
            <person name="Ito T."/>
            <person name="Fujiyama A."/>
            <person name="Inagaki F."/>
            <person name="Takami H."/>
        </authorList>
    </citation>
    <scope>NUCLEOTIDE SEQUENCE</scope>
    <source>
        <strain evidence="1">Expedition CK06-06</strain>
    </source>
</reference>
<proteinExistence type="predicted"/>
<comment type="caution">
    <text evidence="1">The sequence shown here is derived from an EMBL/GenBank/DDBJ whole genome shotgun (WGS) entry which is preliminary data.</text>
</comment>
<gene>
    <name evidence="1" type="ORF">S12H4_01642</name>
</gene>
<dbReference type="AlphaFoldDB" id="X1R7S5"/>
<protein>
    <submittedName>
        <fullName evidence="1">Uncharacterized protein</fullName>
    </submittedName>
</protein>
<accession>X1R7S5</accession>
<name>X1R7S5_9ZZZZ</name>
<dbReference type="EMBL" id="BARW01000344">
    <property type="protein sequence ID" value="GAI63056.1"/>
    <property type="molecule type" value="Genomic_DNA"/>
</dbReference>